<dbReference type="GO" id="GO:0003697">
    <property type="term" value="F:single-stranded DNA binding"/>
    <property type="evidence" value="ECO:0007669"/>
    <property type="project" value="TreeGrafter"/>
</dbReference>
<evidence type="ECO:0000256" key="6">
    <source>
        <dbReference type="ARBA" id="ARBA00022763"/>
    </source>
</evidence>
<keyword evidence="6" id="KW-0227">DNA damage</keyword>
<comment type="subcellular location">
    <subcellularLocation>
        <location evidence="2">Chromosome</location>
    </subcellularLocation>
    <subcellularLocation>
        <location evidence="1">Nucleus</location>
    </subcellularLocation>
</comment>
<dbReference type="InterPro" id="IPR003395">
    <property type="entry name" value="RecF/RecN/SMC_N"/>
</dbReference>
<dbReference type="GO" id="GO:0000724">
    <property type="term" value="P:double-strand break repair via homologous recombination"/>
    <property type="evidence" value="ECO:0007669"/>
    <property type="project" value="TreeGrafter"/>
</dbReference>
<evidence type="ECO:0000256" key="13">
    <source>
        <dbReference type="SAM" id="MobiDB-lite"/>
    </source>
</evidence>
<dbReference type="Gene3D" id="3.40.50.300">
    <property type="entry name" value="P-loop containing nucleotide triphosphate hydrolases"/>
    <property type="match status" value="2"/>
</dbReference>
<feature type="compositionally biased region" description="Polar residues" evidence="13">
    <location>
        <begin position="1"/>
        <end position="12"/>
    </location>
</feature>
<feature type="region of interest" description="Disordered" evidence="13">
    <location>
        <begin position="1"/>
        <end position="99"/>
    </location>
</feature>
<evidence type="ECO:0000256" key="5">
    <source>
        <dbReference type="ARBA" id="ARBA00022741"/>
    </source>
</evidence>
<reference evidence="15" key="1">
    <citation type="submission" date="2022-07" db="EMBL/GenBank/DDBJ databases">
        <title>Fungi with potential for degradation of polypropylene.</title>
        <authorList>
            <person name="Gostincar C."/>
        </authorList>
    </citation>
    <scope>NUCLEOTIDE SEQUENCE</scope>
    <source>
        <strain evidence="15">EXF-13308</strain>
    </source>
</reference>
<feature type="coiled-coil region" evidence="12">
    <location>
        <begin position="780"/>
        <end position="821"/>
    </location>
</feature>
<keyword evidence="9" id="KW-0233">DNA recombination</keyword>
<feature type="region of interest" description="Disordered" evidence="13">
    <location>
        <begin position="114"/>
        <end position="148"/>
    </location>
</feature>
<dbReference type="InterPro" id="IPR027417">
    <property type="entry name" value="P-loop_NTPase"/>
</dbReference>
<feature type="coiled-coil region" evidence="12">
    <location>
        <begin position="881"/>
        <end position="1047"/>
    </location>
</feature>
<keyword evidence="7" id="KW-0067">ATP-binding</keyword>
<comment type="caution">
    <text evidence="15">The sequence shown here is derived from an EMBL/GenBank/DDBJ whole genome shotgun (WGS) entry which is preliminary data.</text>
</comment>
<evidence type="ECO:0000256" key="2">
    <source>
        <dbReference type="ARBA" id="ARBA00004286"/>
    </source>
</evidence>
<dbReference type="Gene3D" id="1.10.287.1490">
    <property type="match status" value="1"/>
</dbReference>
<dbReference type="Pfam" id="PF02463">
    <property type="entry name" value="SMC_N"/>
    <property type="match status" value="1"/>
</dbReference>
<dbReference type="GO" id="GO:0035861">
    <property type="term" value="C:site of double-strand break"/>
    <property type="evidence" value="ECO:0007669"/>
    <property type="project" value="TreeGrafter"/>
</dbReference>
<gene>
    <name evidence="15" type="ORF">NKR23_g9923</name>
</gene>
<dbReference type="Proteomes" id="UP001174694">
    <property type="component" value="Unassembled WGS sequence"/>
</dbReference>
<feature type="domain" description="RecF/RecN/SMC N-terminal" evidence="14">
    <location>
        <begin position="167"/>
        <end position="1168"/>
    </location>
</feature>
<dbReference type="PANTHER" id="PTHR19306:SF6">
    <property type="entry name" value="STRUCTURAL MAINTENANCE OF CHROMOSOMES PROTEIN 6"/>
    <property type="match status" value="1"/>
</dbReference>
<evidence type="ECO:0000256" key="1">
    <source>
        <dbReference type="ARBA" id="ARBA00004123"/>
    </source>
</evidence>
<dbReference type="GO" id="GO:0005634">
    <property type="term" value="C:nucleus"/>
    <property type="evidence" value="ECO:0007669"/>
    <property type="project" value="UniProtKB-SubCell"/>
</dbReference>
<feature type="coiled-coil region" evidence="12">
    <location>
        <begin position="509"/>
        <end position="578"/>
    </location>
</feature>
<feature type="coiled-coil region" evidence="12">
    <location>
        <begin position="336"/>
        <end position="472"/>
    </location>
</feature>
<name>A0AA38VIY0_9PEZI</name>
<keyword evidence="4" id="KW-0158">Chromosome</keyword>
<dbReference type="AlphaFoldDB" id="A0AA38VIY0"/>
<evidence type="ECO:0000259" key="14">
    <source>
        <dbReference type="Pfam" id="PF02463"/>
    </source>
</evidence>
<evidence type="ECO:0000256" key="4">
    <source>
        <dbReference type="ARBA" id="ARBA00022454"/>
    </source>
</evidence>
<evidence type="ECO:0000256" key="12">
    <source>
        <dbReference type="SAM" id="Coils"/>
    </source>
</evidence>
<evidence type="ECO:0000256" key="3">
    <source>
        <dbReference type="ARBA" id="ARBA00006793"/>
    </source>
</evidence>
<evidence type="ECO:0000256" key="9">
    <source>
        <dbReference type="ARBA" id="ARBA00023172"/>
    </source>
</evidence>
<accession>A0AA38VIY0</accession>
<proteinExistence type="inferred from homology"/>
<dbReference type="PANTHER" id="PTHR19306">
    <property type="entry name" value="STRUCTURAL MAINTENANCE OF CHROMOSOMES 5,6 SMC5, SMC6"/>
    <property type="match status" value="1"/>
</dbReference>
<dbReference type="GO" id="GO:0005524">
    <property type="term" value="F:ATP binding"/>
    <property type="evidence" value="ECO:0007669"/>
    <property type="project" value="UniProtKB-KW"/>
</dbReference>
<protein>
    <submittedName>
        <fullName evidence="15">Structural maintenance of chromosomes protein 6</fullName>
    </submittedName>
</protein>
<dbReference type="GO" id="GO:0030915">
    <property type="term" value="C:Smc5-Smc6 complex"/>
    <property type="evidence" value="ECO:0007669"/>
    <property type="project" value="TreeGrafter"/>
</dbReference>
<sequence>MPGRTVNNIGTSSRKRARHADGDVPAEHQQAGSGIDAVSSQPRDMTRRKRVRISATGSNGGDSGVSPRQSHDLDTDDDGEDNDGEAAVVDGERYEEPSATQYEILRDAGFSHLEHEDEDDQRATQRIRRKNQKTQQEQRQNQQYGDNSVSENGILESITCIYFMCHERLHCELGPLLNFIVGENGSGKSAILTAITLCLGGKASSTNRGGSLKSFIKEGRDQAILTVKIKNQGADAYQPDLYGDSIIVERHFSRAGSSGFKLKSTMGKVISTKKSEVDEMVEYYCLQVDNPLNVLSQDNARQFLNAASAAQKYKYFIQGVQLEQLDNDYRVIIEYLESNEQKEEDLQARVDAAKSAWEKAKRLQELVDKHKDMRARRRLYTRQLIWAQVSDQERALEAQNAALVAADDDIADAEQVATEKSQVFDEAEEKLGRAHAAFETVREEEAAIAEKVEVANDQFSEARKELEKIHADERDVQQRLVLASERVTGIKDKIHAEEQRLETSTGDALVRKQEELAAARRRDEQLVAEIEDSTRSLPELEKRHANSQDEVKKTNTAIEQKRNEIMSVENRVRNLEQGRGSPYDAYEPNMAQLVRMIENDQGFLQKPVGPVGAHVQLLKPQWSSVIEKTFGGTLNGFIVTSKRDQYRLQGMMQRLKIQRSPILIANGHSINTNGKEPDQEFDTILRVLKFDNQLVRDQMILSHAIEQVVLIADRTDAERVMVDGPAPRNVTACLCLHDTRRGYGLRLTARPSRTGVSLSTSPIAPFEGRLRLKTDSGSQIAMLQDNLQQLADELRELDNEKRRLQQMVQRYRSELADHKKKAGVLDRGLREVRVDINTIQEELDAFDGADGRLQTLHEELETATVEKDHYGSQWGTMVVTKAEQNKRVQELKKELQKAKTEMADYQHRLSKAEHKVARCEDARRIALTEKNQACDEIEIRKDEKRRIEHRRQRQAEQVREFTEQAAAHEPERVHIGEGESYSSVEKKLEAVNKSLAERERRIGMTDEQVFDSARVTQQAYQESQKALEQTRKENQALKITINNRLERWRKFQRYISATSRANFIYLLSERGFRGKLLLDHKKHLLQVQVEPDQTRKGAGGRNTKTLSGGEKSFSSICLLLAIWEAMGSPLRCLDEFDVFMDNVNRAISTNMLISAARRSVGRQYIMITPNAIEGRAKLDKDVKIIRLTDPRQRLLADH</sequence>
<keyword evidence="10" id="KW-0234">DNA repair</keyword>
<dbReference type="EMBL" id="JANBVO010000041">
    <property type="protein sequence ID" value="KAJ9134755.1"/>
    <property type="molecule type" value="Genomic_DNA"/>
</dbReference>
<keyword evidence="11" id="KW-0539">Nucleus</keyword>
<comment type="similarity">
    <text evidence="3">Belongs to the SMC family. SMC6 subfamily.</text>
</comment>
<feature type="compositionally biased region" description="Low complexity" evidence="13">
    <location>
        <begin position="133"/>
        <end position="143"/>
    </location>
</feature>
<dbReference type="GO" id="GO:0003684">
    <property type="term" value="F:damaged DNA binding"/>
    <property type="evidence" value="ECO:0007669"/>
    <property type="project" value="TreeGrafter"/>
</dbReference>
<evidence type="ECO:0000313" key="15">
    <source>
        <dbReference type="EMBL" id="KAJ9134755.1"/>
    </source>
</evidence>
<evidence type="ECO:0000256" key="10">
    <source>
        <dbReference type="ARBA" id="ARBA00023204"/>
    </source>
</evidence>
<keyword evidence="5" id="KW-0547">Nucleotide-binding</keyword>
<evidence type="ECO:0000313" key="16">
    <source>
        <dbReference type="Proteomes" id="UP001174694"/>
    </source>
</evidence>
<feature type="compositionally biased region" description="Acidic residues" evidence="13">
    <location>
        <begin position="74"/>
        <end position="84"/>
    </location>
</feature>
<evidence type="ECO:0000256" key="7">
    <source>
        <dbReference type="ARBA" id="ARBA00022840"/>
    </source>
</evidence>
<dbReference type="SUPFAM" id="SSF52540">
    <property type="entry name" value="P-loop containing nucleoside triphosphate hydrolases"/>
    <property type="match status" value="1"/>
</dbReference>
<keyword evidence="16" id="KW-1185">Reference proteome</keyword>
<keyword evidence="8 12" id="KW-0175">Coiled coil</keyword>
<organism evidence="15 16">
    <name type="scientific">Pleurostoma richardsiae</name>
    <dbReference type="NCBI Taxonomy" id="41990"/>
    <lineage>
        <taxon>Eukaryota</taxon>
        <taxon>Fungi</taxon>
        <taxon>Dikarya</taxon>
        <taxon>Ascomycota</taxon>
        <taxon>Pezizomycotina</taxon>
        <taxon>Sordariomycetes</taxon>
        <taxon>Sordariomycetidae</taxon>
        <taxon>Calosphaeriales</taxon>
        <taxon>Pleurostomataceae</taxon>
        <taxon>Pleurostoma</taxon>
    </lineage>
</organism>
<evidence type="ECO:0000256" key="11">
    <source>
        <dbReference type="ARBA" id="ARBA00023242"/>
    </source>
</evidence>
<evidence type="ECO:0000256" key="8">
    <source>
        <dbReference type="ARBA" id="ARBA00023054"/>
    </source>
</evidence>